<feature type="transmembrane region" description="Helical" evidence="8">
    <location>
        <begin position="267"/>
        <end position="287"/>
    </location>
</feature>
<feature type="transmembrane region" description="Helical" evidence="8">
    <location>
        <begin position="544"/>
        <end position="567"/>
    </location>
</feature>
<keyword evidence="10" id="KW-1185">Reference proteome</keyword>
<sequence length="719" mass="77160">MTDVPSPSLYRPMIGFAFAVTLLATIWVASQGDVVPVQPLAFVAVLAVVMEAAPVLAGVWLGAAGLGYVLRVALVPTLARGRLVVQLGLGMAAMLVLAWALAWAGLLHMASAWGLCAAGAALLGVQWIMERRETAAALASDDDAGPPLRFEHAWSWMALLWALPTGLLVVAATCPPGTLWRVEAFGYDVMSYHLQLPREWLAAGAMAGLEHNVYSYLPSLVEAGYMQLGAMHGSVSSAIYTAQLFHASLAVLAAAGVTQAVRHFVDAGPAVAAGAVLLAVPWVLVTGSLAYNEMAVLAFMAVALVVLFDVVSERWGGAAVVGLLVGAATLAKLTAGFFVAVPLALVLLTRWNHALRWRQPPRWQVGVKAAAIAGVAGALMLAPYLVRNFTWTGNPVFPFATGMLGAGHWDDDLTRRWDEGHGLAWDDANRFEAFHRQWLLNTGYGALGGDDTPVETQNIARFDQEGGFPLLWVVMLGSVMFCVTRPGLRRAVGAMGLVLGVQFAFWLLATHLQSRFLIPTLVPAALLAGIGFGRLAVLTQTRVAWLWPLTASVVVLLLTLSSLTTLFNQTQRVRLDDGRVVPAPLWALIDSRSTDDASAVGGVGGHPINDLPTQSRTLLVADSSPLLYLERPFVYHTAFDASPLGEMIREAEGDAGRVNKKLREAGITHIWVSWSELDRLHATYGHDRDVTRETLGELIDTGWQRVSDHGRSATLFALP</sequence>
<comment type="caution">
    <text evidence="9">The sequence shown here is derived from an EMBL/GenBank/DDBJ whole genome shotgun (WGS) entry which is preliminary data.</text>
</comment>
<dbReference type="InterPro" id="IPR050297">
    <property type="entry name" value="LipidA_mod_glycosyltrf_83"/>
</dbReference>
<feature type="transmembrane region" description="Helical" evidence="8">
    <location>
        <begin position="294"/>
        <end position="312"/>
    </location>
</feature>
<feature type="transmembrane region" description="Helical" evidence="8">
    <location>
        <begin position="12"/>
        <end position="29"/>
    </location>
</feature>
<evidence type="ECO:0000256" key="6">
    <source>
        <dbReference type="ARBA" id="ARBA00022989"/>
    </source>
</evidence>
<keyword evidence="3" id="KW-0328">Glycosyltransferase</keyword>
<comment type="subcellular location">
    <subcellularLocation>
        <location evidence="1">Cell membrane</location>
        <topology evidence="1">Multi-pass membrane protein</topology>
    </subcellularLocation>
</comment>
<organism evidence="9 10">
    <name type="scientific">Natronomicrosphaera hydrolytica</name>
    <dbReference type="NCBI Taxonomy" id="3242702"/>
    <lineage>
        <taxon>Bacteria</taxon>
        <taxon>Pseudomonadati</taxon>
        <taxon>Planctomycetota</taxon>
        <taxon>Phycisphaerae</taxon>
        <taxon>Phycisphaerales</taxon>
        <taxon>Phycisphaeraceae</taxon>
        <taxon>Natronomicrosphaera</taxon>
    </lineage>
</organism>
<feature type="transmembrane region" description="Helical" evidence="8">
    <location>
        <begin position="491"/>
        <end position="510"/>
    </location>
</feature>
<feature type="transmembrane region" description="Helical" evidence="8">
    <location>
        <begin position="238"/>
        <end position="261"/>
    </location>
</feature>
<evidence type="ECO:0000256" key="5">
    <source>
        <dbReference type="ARBA" id="ARBA00022692"/>
    </source>
</evidence>
<evidence type="ECO:0000256" key="8">
    <source>
        <dbReference type="SAM" id="Phobius"/>
    </source>
</evidence>
<feature type="transmembrane region" description="Helical" evidence="8">
    <location>
        <begin position="369"/>
        <end position="386"/>
    </location>
</feature>
<keyword evidence="6 8" id="KW-1133">Transmembrane helix</keyword>
<keyword evidence="5 8" id="KW-0812">Transmembrane</keyword>
<reference evidence="9 10" key="1">
    <citation type="submission" date="2024-08" db="EMBL/GenBank/DDBJ databases">
        <title>Whole-genome sequencing of halo(alkali)philic microorganisms from hypersaline lakes.</title>
        <authorList>
            <person name="Sorokin D.Y."/>
            <person name="Merkel A.Y."/>
            <person name="Messina E."/>
            <person name="Yakimov M."/>
        </authorList>
    </citation>
    <scope>NUCLEOTIDE SEQUENCE [LARGE SCALE GENOMIC DNA]</scope>
    <source>
        <strain evidence="9 10">AB-hyl4</strain>
    </source>
</reference>
<evidence type="ECO:0000313" key="9">
    <source>
        <dbReference type="EMBL" id="MFA9479617.1"/>
    </source>
</evidence>
<evidence type="ECO:0000256" key="1">
    <source>
        <dbReference type="ARBA" id="ARBA00004651"/>
    </source>
</evidence>
<keyword evidence="4" id="KW-0808">Transferase</keyword>
<feature type="transmembrane region" description="Helical" evidence="8">
    <location>
        <begin position="516"/>
        <end position="537"/>
    </location>
</feature>
<protein>
    <recommendedName>
        <fullName evidence="11">Dolichyl-phosphate-mannose-protein mannosyltransferase</fullName>
    </recommendedName>
</protein>
<feature type="transmembrane region" description="Helical" evidence="8">
    <location>
        <begin position="83"/>
        <end position="104"/>
    </location>
</feature>
<name>A0ABV4U8K5_9BACT</name>
<evidence type="ECO:0000256" key="2">
    <source>
        <dbReference type="ARBA" id="ARBA00022475"/>
    </source>
</evidence>
<dbReference type="PANTHER" id="PTHR33908">
    <property type="entry name" value="MANNOSYLTRANSFERASE YKCB-RELATED"/>
    <property type="match status" value="1"/>
</dbReference>
<feature type="transmembrane region" description="Helical" evidence="8">
    <location>
        <begin position="41"/>
        <end position="71"/>
    </location>
</feature>
<dbReference type="PANTHER" id="PTHR33908:SF3">
    <property type="entry name" value="UNDECAPRENYL PHOSPHATE-ALPHA-4-AMINO-4-DEOXY-L-ARABINOSE ARABINOSYL TRANSFERASE"/>
    <property type="match status" value="1"/>
</dbReference>
<accession>A0ABV4U8K5</accession>
<evidence type="ECO:0000313" key="10">
    <source>
        <dbReference type="Proteomes" id="UP001575105"/>
    </source>
</evidence>
<evidence type="ECO:0000256" key="3">
    <source>
        <dbReference type="ARBA" id="ARBA00022676"/>
    </source>
</evidence>
<evidence type="ECO:0000256" key="7">
    <source>
        <dbReference type="ARBA" id="ARBA00023136"/>
    </source>
</evidence>
<feature type="transmembrane region" description="Helical" evidence="8">
    <location>
        <begin position="466"/>
        <end position="484"/>
    </location>
</feature>
<dbReference type="Proteomes" id="UP001575105">
    <property type="component" value="Unassembled WGS sequence"/>
</dbReference>
<proteinExistence type="predicted"/>
<dbReference type="EMBL" id="JBGUBD010000010">
    <property type="protein sequence ID" value="MFA9479617.1"/>
    <property type="molecule type" value="Genomic_DNA"/>
</dbReference>
<gene>
    <name evidence="9" type="ORF">ACERK3_15115</name>
</gene>
<feature type="transmembrane region" description="Helical" evidence="8">
    <location>
        <begin position="110"/>
        <end position="129"/>
    </location>
</feature>
<feature type="transmembrane region" description="Helical" evidence="8">
    <location>
        <begin position="318"/>
        <end position="348"/>
    </location>
</feature>
<dbReference type="RefSeq" id="WP_425346542.1">
    <property type="nucleotide sequence ID" value="NZ_JBGUBD010000010.1"/>
</dbReference>
<keyword evidence="7 8" id="KW-0472">Membrane</keyword>
<keyword evidence="2" id="KW-1003">Cell membrane</keyword>
<evidence type="ECO:0008006" key="11">
    <source>
        <dbReference type="Google" id="ProtNLM"/>
    </source>
</evidence>
<evidence type="ECO:0000256" key="4">
    <source>
        <dbReference type="ARBA" id="ARBA00022679"/>
    </source>
</evidence>